<keyword evidence="7" id="KW-0862">Zinc</keyword>
<feature type="domain" description="Disintegrin" evidence="9">
    <location>
        <begin position="354"/>
        <end position="406"/>
    </location>
</feature>
<evidence type="ECO:0000256" key="7">
    <source>
        <dbReference type="PROSITE-ProRule" id="PRU00276"/>
    </source>
</evidence>
<evidence type="ECO:0000259" key="9">
    <source>
        <dbReference type="PROSITE" id="PS50214"/>
    </source>
</evidence>
<keyword evidence="3" id="KW-1133">Transmembrane helix</keyword>
<keyword evidence="7" id="KW-0479">Metal-binding</keyword>
<keyword evidence="5 6" id="KW-1015">Disulfide bond</keyword>
<dbReference type="Proteomes" id="UP000030665">
    <property type="component" value="Unassembled WGS sequence"/>
</dbReference>
<keyword evidence="2" id="KW-0812">Transmembrane</keyword>
<reference evidence="11" key="2">
    <citation type="submission" date="2014-03" db="EMBL/GenBank/DDBJ databases">
        <title>The whipworm genome and dual-species transcriptomics of an intimate host-pathogen interaction.</title>
        <authorList>
            <person name="Foth B.J."/>
            <person name="Tsai I.J."/>
            <person name="Reid A.J."/>
            <person name="Bancroft A.J."/>
            <person name="Nichol S."/>
            <person name="Tracey A."/>
            <person name="Holroyd N."/>
            <person name="Cotton J.A."/>
            <person name="Stanley E.J."/>
            <person name="Zarowiecki M."/>
            <person name="Liu J.Z."/>
            <person name="Huckvale T."/>
            <person name="Cooper P.J."/>
            <person name="Grencis R.K."/>
            <person name="Berriman M."/>
        </authorList>
    </citation>
    <scope>NUCLEOTIDE SEQUENCE [LARGE SCALE GENOMIC DNA]</scope>
</reference>
<proteinExistence type="predicted"/>
<evidence type="ECO:0000256" key="3">
    <source>
        <dbReference type="ARBA" id="ARBA00022989"/>
    </source>
</evidence>
<dbReference type="SUPFAM" id="SSF55486">
    <property type="entry name" value="Metalloproteases ('zincins'), catalytic domain"/>
    <property type="match status" value="1"/>
</dbReference>
<dbReference type="PROSITE" id="PS50026">
    <property type="entry name" value="EGF_3"/>
    <property type="match status" value="1"/>
</dbReference>
<dbReference type="PROSITE" id="PS01186">
    <property type="entry name" value="EGF_2"/>
    <property type="match status" value="1"/>
</dbReference>
<dbReference type="SMART" id="SM00608">
    <property type="entry name" value="ACR"/>
    <property type="match status" value="1"/>
</dbReference>
<dbReference type="SUPFAM" id="SSF57552">
    <property type="entry name" value="Blood coagulation inhibitor (disintegrin)"/>
    <property type="match status" value="1"/>
</dbReference>
<feature type="domain" description="Peptidase M12B" evidence="10">
    <location>
        <begin position="147"/>
        <end position="351"/>
    </location>
</feature>
<dbReference type="Pfam" id="PF00200">
    <property type="entry name" value="Disintegrin"/>
    <property type="match status" value="1"/>
</dbReference>
<dbReference type="InterPro" id="IPR006586">
    <property type="entry name" value="ADAM_Cys-rich"/>
</dbReference>
<dbReference type="PROSITE" id="PS50215">
    <property type="entry name" value="ADAM_MEPRO"/>
    <property type="match status" value="1"/>
</dbReference>
<name>A0A077Z5D1_TRITR</name>
<reference evidence="11" key="1">
    <citation type="submission" date="2014-01" db="EMBL/GenBank/DDBJ databases">
        <authorList>
            <person name="Aslett M."/>
        </authorList>
    </citation>
    <scope>NUCLEOTIDE SEQUENCE</scope>
</reference>
<dbReference type="Pfam" id="PF01421">
    <property type="entry name" value="Reprolysin"/>
    <property type="match status" value="1"/>
</dbReference>
<dbReference type="PANTHER" id="PTHR11905:SF248">
    <property type="entry name" value="DISINTEGRIN AND METALLOPROTEINASE DOMAIN-CONTAINING PROTEIN UNC-71"/>
    <property type="match status" value="1"/>
</dbReference>
<gene>
    <name evidence="11" type="ORF">TTRE_0000361301</name>
</gene>
<feature type="binding site" evidence="7">
    <location>
        <position position="285"/>
    </location>
    <ligand>
        <name>Zn(2+)</name>
        <dbReference type="ChEBI" id="CHEBI:29105"/>
        <note>catalytic</note>
    </ligand>
</feature>
<dbReference type="Gene3D" id="4.10.70.10">
    <property type="entry name" value="Disintegrin domain"/>
    <property type="match status" value="1"/>
</dbReference>
<dbReference type="Pfam" id="PF08516">
    <property type="entry name" value="ADAM_CR"/>
    <property type="match status" value="1"/>
</dbReference>
<feature type="binding site" evidence="7">
    <location>
        <position position="281"/>
    </location>
    <ligand>
        <name>Zn(2+)</name>
        <dbReference type="ChEBI" id="CHEBI:29105"/>
        <note>catalytic</note>
    </ligand>
</feature>
<dbReference type="InterPro" id="IPR001590">
    <property type="entry name" value="Peptidase_M12B"/>
</dbReference>
<dbReference type="EMBL" id="HG805948">
    <property type="protein sequence ID" value="CDW55341.1"/>
    <property type="molecule type" value="Genomic_DNA"/>
</dbReference>
<dbReference type="InterPro" id="IPR036436">
    <property type="entry name" value="Disintegrin_dom_sf"/>
</dbReference>
<sequence>MLQRPRVLAPADAKFTVFSKSYGLDNLVEQNLKECLYHGEVVGRSRSSVALSTCNGLSGTVILERNVYMISPMKHRVSTTLSSHPHLFIRLRNDYESFCVPRERGRNQSSNPTYVLEHLVNNNETRVCRKIKGHNLKKYRTLRGRSRYLELSVLVEKEMIEWKNVSNTDLFRYLLDCVNTLDLFLRQINVRVSLVHVELWTQENRIDVTSDDVSTLENLVKFSMNNSDDTAQDVTFLLTVSGENTSQIAVYPKSVCTVNATGLIRAILKDHPVYISLLMTHGIGHILGLRHENSDKRNAEKDFLSIMGTPCRINNARRDKYRRAYLFTECTKHEFTRLLNSNRADCLFNMPLQECESIDPCCDFMSCKLKRGAQCSQGPCCEKCKFVSSGKLCRPGKDADCDFPEFYAYKPDGTACGDNKDRYCYNGKCVDADERCRKINSEFMMADDFCYRKYNLVGSNVGRCSLDLSMKRVACTDKNYQCGMLICKRKVHLQGTGLPRDLNFTKDTNAFNCSNAVLLNFTLVEDGTKCGSNGLCEEQACVSADTMLKRVSCSGEDEESSLPCNGHGTCTNLNTCSCDEGWEGSDCSFMSEDPKAGNDSVPFPTWDYESGITLY</sequence>
<evidence type="ECO:0000259" key="8">
    <source>
        <dbReference type="PROSITE" id="PS50026"/>
    </source>
</evidence>
<dbReference type="InterPro" id="IPR018358">
    <property type="entry name" value="Disintegrin_CS"/>
</dbReference>
<dbReference type="PANTHER" id="PTHR11905">
    <property type="entry name" value="ADAM A DISINTEGRIN AND METALLOPROTEASE DOMAIN"/>
    <property type="match status" value="1"/>
</dbReference>
<evidence type="ECO:0000256" key="1">
    <source>
        <dbReference type="ARBA" id="ARBA00004167"/>
    </source>
</evidence>
<dbReference type="Gene3D" id="2.10.25.10">
    <property type="entry name" value="Laminin"/>
    <property type="match status" value="1"/>
</dbReference>
<evidence type="ECO:0000259" key="10">
    <source>
        <dbReference type="PROSITE" id="PS50215"/>
    </source>
</evidence>
<dbReference type="GO" id="GO:0004222">
    <property type="term" value="F:metalloendopeptidase activity"/>
    <property type="evidence" value="ECO:0007669"/>
    <property type="project" value="InterPro"/>
</dbReference>
<accession>A0A077Z5D1</accession>
<dbReference type="SMART" id="SM00050">
    <property type="entry name" value="DISIN"/>
    <property type="match status" value="1"/>
</dbReference>
<dbReference type="PROSITE" id="PS50214">
    <property type="entry name" value="DISINTEGRIN_2"/>
    <property type="match status" value="1"/>
</dbReference>
<dbReference type="InterPro" id="IPR024079">
    <property type="entry name" value="MetalloPept_cat_dom_sf"/>
</dbReference>
<comment type="subcellular location">
    <subcellularLocation>
        <location evidence="1">Membrane</location>
        <topology evidence="1">Single-pass membrane protein</topology>
    </subcellularLocation>
</comment>
<feature type="domain" description="EGF-like" evidence="8">
    <location>
        <begin position="556"/>
        <end position="588"/>
    </location>
</feature>
<dbReference type="PROSITE" id="PS00022">
    <property type="entry name" value="EGF_1"/>
    <property type="match status" value="1"/>
</dbReference>
<dbReference type="OrthoDB" id="5951731at2759"/>
<evidence type="ECO:0000313" key="12">
    <source>
        <dbReference type="Proteomes" id="UP000030665"/>
    </source>
</evidence>
<dbReference type="GO" id="GO:0046872">
    <property type="term" value="F:metal ion binding"/>
    <property type="evidence" value="ECO:0007669"/>
    <property type="project" value="UniProtKB-KW"/>
</dbReference>
<dbReference type="InterPro" id="IPR000742">
    <property type="entry name" value="EGF"/>
</dbReference>
<comment type="caution">
    <text evidence="6">Lacks conserved residue(s) required for the propagation of feature annotation.</text>
</comment>
<keyword evidence="4" id="KW-0472">Membrane</keyword>
<organism evidence="11 12">
    <name type="scientific">Trichuris trichiura</name>
    <name type="common">Whipworm</name>
    <name type="synonym">Trichocephalus trichiurus</name>
    <dbReference type="NCBI Taxonomy" id="36087"/>
    <lineage>
        <taxon>Eukaryota</taxon>
        <taxon>Metazoa</taxon>
        <taxon>Ecdysozoa</taxon>
        <taxon>Nematoda</taxon>
        <taxon>Enoplea</taxon>
        <taxon>Dorylaimia</taxon>
        <taxon>Trichinellida</taxon>
        <taxon>Trichuridae</taxon>
        <taxon>Trichuris</taxon>
    </lineage>
</organism>
<dbReference type="Gene3D" id="3.40.390.10">
    <property type="entry name" value="Collagenase (Catalytic Domain)"/>
    <property type="match status" value="1"/>
</dbReference>
<feature type="binding site" evidence="7">
    <location>
        <position position="291"/>
    </location>
    <ligand>
        <name>Zn(2+)</name>
        <dbReference type="ChEBI" id="CHEBI:29105"/>
        <note>catalytic</note>
    </ligand>
</feature>
<dbReference type="Pfam" id="PF23106">
    <property type="entry name" value="EGF_Teneurin"/>
    <property type="match status" value="1"/>
</dbReference>
<dbReference type="GO" id="GO:0006509">
    <property type="term" value="P:membrane protein ectodomain proteolysis"/>
    <property type="evidence" value="ECO:0007669"/>
    <property type="project" value="TreeGrafter"/>
</dbReference>
<dbReference type="GO" id="GO:0016020">
    <property type="term" value="C:membrane"/>
    <property type="evidence" value="ECO:0007669"/>
    <property type="project" value="UniProtKB-SubCell"/>
</dbReference>
<protein>
    <submittedName>
        <fullName evidence="11">ADAM CR and EGF 2 and Pep M12B propep and Disinte grin and Reprolysin domain containing protein</fullName>
    </submittedName>
</protein>
<evidence type="ECO:0000256" key="6">
    <source>
        <dbReference type="PROSITE-ProRule" id="PRU00076"/>
    </source>
</evidence>
<evidence type="ECO:0000256" key="5">
    <source>
        <dbReference type="ARBA" id="ARBA00023157"/>
    </source>
</evidence>
<dbReference type="PROSITE" id="PS00427">
    <property type="entry name" value="DISINTEGRIN_1"/>
    <property type="match status" value="1"/>
</dbReference>
<dbReference type="InterPro" id="IPR001762">
    <property type="entry name" value="Disintegrin_dom"/>
</dbReference>
<evidence type="ECO:0000313" key="11">
    <source>
        <dbReference type="EMBL" id="CDW55341.1"/>
    </source>
</evidence>
<evidence type="ECO:0000256" key="2">
    <source>
        <dbReference type="ARBA" id="ARBA00022692"/>
    </source>
</evidence>
<keyword evidence="6" id="KW-0245">EGF-like domain</keyword>
<dbReference type="STRING" id="36087.A0A077Z5D1"/>
<feature type="disulfide bond" evidence="6">
    <location>
        <begin position="578"/>
        <end position="587"/>
    </location>
</feature>
<evidence type="ECO:0000256" key="4">
    <source>
        <dbReference type="ARBA" id="ARBA00023136"/>
    </source>
</evidence>
<dbReference type="AlphaFoldDB" id="A0A077Z5D1"/>
<keyword evidence="12" id="KW-1185">Reference proteome</keyword>